<evidence type="ECO:0000256" key="2">
    <source>
        <dbReference type="ARBA" id="ARBA00023125"/>
    </source>
</evidence>
<evidence type="ECO:0000256" key="4">
    <source>
        <dbReference type="SAM" id="MobiDB-lite"/>
    </source>
</evidence>
<evidence type="ECO:0000256" key="1">
    <source>
        <dbReference type="ARBA" id="ARBA00023015"/>
    </source>
</evidence>
<dbReference type="STRING" id="326474.AWB65_06249"/>
<dbReference type="RefSeq" id="WP_235007911.1">
    <property type="nucleotide sequence ID" value="NZ_FCNW02000071.1"/>
</dbReference>
<dbReference type="PROSITE" id="PS01124">
    <property type="entry name" value="HTH_ARAC_FAMILY_2"/>
    <property type="match status" value="1"/>
</dbReference>
<keyword evidence="3" id="KW-0804">Transcription</keyword>
<keyword evidence="7" id="KW-1185">Reference proteome</keyword>
<dbReference type="SMART" id="SM00342">
    <property type="entry name" value="HTH_ARAC"/>
    <property type="match status" value="1"/>
</dbReference>
<dbReference type="EMBL" id="FCNW02000071">
    <property type="protein sequence ID" value="SAL65852.1"/>
    <property type="molecule type" value="Genomic_DNA"/>
</dbReference>
<feature type="region of interest" description="Disordered" evidence="4">
    <location>
        <begin position="1"/>
        <end position="20"/>
    </location>
</feature>
<reference evidence="6" key="1">
    <citation type="submission" date="2016-01" db="EMBL/GenBank/DDBJ databases">
        <authorList>
            <person name="Peeters C."/>
        </authorList>
    </citation>
    <scope>NUCLEOTIDE SEQUENCE [LARGE SCALE GENOMIC DNA]</scope>
    <source>
        <strain evidence="6">LMG 22934</strain>
    </source>
</reference>
<dbReference type="Proteomes" id="UP000054977">
    <property type="component" value="Unassembled WGS sequence"/>
</dbReference>
<dbReference type="SUPFAM" id="SSF46689">
    <property type="entry name" value="Homeodomain-like"/>
    <property type="match status" value="1"/>
</dbReference>
<accession>A0A158JAD5</accession>
<dbReference type="Gene3D" id="1.10.10.60">
    <property type="entry name" value="Homeodomain-like"/>
    <property type="match status" value="1"/>
</dbReference>
<comment type="caution">
    <text evidence="6">The sequence shown here is derived from an EMBL/GenBank/DDBJ whole genome shotgun (WGS) entry which is preliminary data.</text>
</comment>
<feature type="domain" description="HTH araC/xylS-type" evidence="5">
    <location>
        <begin position="233"/>
        <end position="333"/>
    </location>
</feature>
<dbReference type="InterPro" id="IPR035418">
    <property type="entry name" value="AraC-bd_2"/>
</dbReference>
<evidence type="ECO:0000256" key="3">
    <source>
        <dbReference type="ARBA" id="ARBA00023163"/>
    </source>
</evidence>
<dbReference type="InterPro" id="IPR018062">
    <property type="entry name" value="HTH_AraC-typ_CS"/>
</dbReference>
<dbReference type="Pfam" id="PF12833">
    <property type="entry name" value="HTH_18"/>
    <property type="match status" value="1"/>
</dbReference>
<organism evidence="6 7">
    <name type="scientific">Caballeronia humi</name>
    <dbReference type="NCBI Taxonomy" id="326474"/>
    <lineage>
        <taxon>Bacteria</taxon>
        <taxon>Pseudomonadati</taxon>
        <taxon>Pseudomonadota</taxon>
        <taxon>Betaproteobacteria</taxon>
        <taxon>Burkholderiales</taxon>
        <taxon>Burkholderiaceae</taxon>
        <taxon>Caballeronia</taxon>
    </lineage>
</organism>
<evidence type="ECO:0000313" key="6">
    <source>
        <dbReference type="EMBL" id="SAL65852.1"/>
    </source>
</evidence>
<gene>
    <name evidence="6" type="ORF">AWB65_06249</name>
</gene>
<name>A0A158JAD5_9BURK</name>
<evidence type="ECO:0000313" key="7">
    <source>
        <dbReference type="Proteomes" id="UP000054977"/>
    </source>
</evidence>
<dbReference type="AlphaFoldDB" id="A0A158JAD5"/>
<sequence>MANEPMLAQAGHDSRGVEAERRDLDGARDWMATICGPHWLRVHSPQQLQFHHSGTVLRAMSTTLGYVEYGTDVTVSVSPDTPLNCYSVSLPLIGEQELDAHGQRWHSDRDHGLIVSPHDAQDLAITGNCRKIIVAIPRPALRQVLEGLLQRPLDAPLTFQSGMDAASGDQATWWRMVRFMLAEMEGSGPLVNHLQMAGDLEQALLKGLLLSQPHNYSAALVDALSPSCPHYLLRAKQFIQTNACENLTLEDIERAAGVSRYKLFDGFKLHVGQAPMAYLKKYRLEAVRRDILADRAERNISSIAMGWGLTHLGRFSSDYRKLFGETPSETLRRVVRR</sequence>
<proteinExistence type="predicted"/>
<dbReference type="PROSITE" id="PS00041">
    <property type="entry name" value="HTH_ARAC_FAMILY_1"/>
    <property type="match status" value="1"/>
</dbReference>
<dbReference type="PANTHER" id="PTHR46796:SF12">
    <property type="entry name" value="HTH-TYPE DNA-BINDING TRANSCRIPTIONAL ACTIVATOR EUTR"/>
    <property type="match status" value="1"/>
</dbReference>
<dbReference type="GO" id="GO:0043565">
    <property type="term" value="F:sequence-specific DNA binding"/>
    <property type="evidence" value="ECO:0007669"/>
    <property type="project" value="InterPro"/>
</dbReference>
<dbReference type="InterPro" id="IPR050204">
    <property type="entry name" value="AraC_XylS_family_regulators"/>
</dbReference>
<keyword evidence="1" id="KW-0805">Transcription regulation</keyword>
<protein>
    <submittedName>
        <fullName evidence="6">AraC family transcriptional regulator</fullName>
    </submittedName>
</protein>
<dbReference type="InterPro" id="IPR018060">
    <property type="entry name" value="HTH_AraC"/>
</dbReference>
<evidence type="ECO:0000259" key="5">
    <source>
        <dbReference type="PROSITE" id="PS01124"/>
    </source>
</evidence>
<dbReference type="InterPro" id="IPR009057">
    <property type="entry name" value="Homeodomain-like_sf"/>
</dbReference>
<dbReference type="PANTHER" id="PTHR46796">
    <property type="entry name" value="HTH-TYPE TRANSCRIPTIONAL ACTIVATOR RHAS-RELATED"/>
    <property type="match status" value="1"/>
</dbReference>
<dbReference type="Pfam" id="PF14525">
    <property type="entry name" value="AraC_binding_2"/>
    <property type="match status" value="1"/>
</dbReference>
<keyword evidence="2" id="KW-0238">DNA-binding</keyword>
<dbReference type="GO" id="GO:0003700">
    <property type="term" value="F:DNA-binding transcription factor activity"/>
    <property type="evidence" value="ECO:0007669"/>
    <property type="project" value="InterPro"/>
</dbReference>